<reference evidence="1 2" key="1">
    <citation type="journal article" date="2018" name="Sci. Data">
        <title>The draft genome sequence of cork oak.</title>
        <authorList>
            <person name="Ramos A.M."/>
            <person name="Usie A."/>
            <person name="Barbosa P."/>
            <person name="Barros P.M."/>
            <person name="Capote T."/>
            <person name="Chaves I."/>
            <person name="Simoes F."/>
            <person name="Abreu I."/>
            <person name="Carrasquinho I."/>
            <person name="Faro C."/>
            <person name="Guimaraes J.B."/>
            <person name="Mendonca D."/>
            <person name="Nobrega F."/>
            <person name="Rodrigues L."/>
            <person name="Saibo N.J.M."/>
            <person name="Varela M.C."/>
            <person name="Egas C."/>
            <person name="Matos J."/>
            <person name="Miguel C.M."/>
            <person name="Oliveira M.M."/>
            <person name="Ricardo C.P."/>
            <person name="Goncalves S."/>
        </authorList>
    </citation>
    <scope>NUCLEOTIDE SEQUENCE [LARGE SCALE GENOMIC DNA]</scope>
    <source>
        <strain evidence="2">cv. HL8</strain>
    </source>
</reference>
<dbReference type="Proteomes" id="UP000237347">
    <property type="component" value="Unassembled WGS sequence"/>
</dbReference>
<dbReference type="PANTHER" id="PTHR33088:SF105">
    <property type="entry name" value="ESX-1 SECRETION-ASSOCIATED PROTEIN ESPE"/>
    <property type="match status" value="1"/>
</dbReference>
<organism evidence="1 2">
    <name type="scientific">Quercus suber</name>
    <name type="common">Cork oak</name>
    <dbReference type="NCBI Taxonomy" id="58331"/>
    <lineage>
        <taxon>Eukaryota</taxon>
        <taxon>Viridiplantae</taxon>
        <taxon>Streptophyta</taxon>
        <taxon>Embryophyta</taxon>
        <taxon>Tracheophyta</taxon>
        <taxon>Spermatophyta</taxon>
        <taxon>Magnoliopsida</taxon>
        <taxon>eudicotyledons</taxon>
        <taxon>Gunneridae</taxon>
        <taxon>Pentapetalae</taxon>
        <taxon>rosids</taxon>
        <taxon>fabids</taxon>
        <taxon>Fagales</taxon>
        <taxon>Fagaceae</taxon>
        <taxon>Quercus</taxon>
    </lineage>
</organism>
<sequence length="363" mass="39530">MASFKYLILTLFIAMFISKINFSLAARHLLQSYQLVIPTLSIIPTLPKLTLPPLLPFPKLALPPLPTLPPLPKLALPSLPPFPMVPKSALQPLPLLPPSLLVLTKSTLPPLPWLTTLPKSTLPPLPPLPTLPKPMAYVWNESSSKSAIVAIDYFNTLCIILYDSIKSTFGVKLKTLSTSGLGQILLLPATASAIYPTGDGLKSIKIDYPSISGIWRSIKQASKLWGGLSIAKAALPLSTQVTIAPYFDRAPSATLLLTTLSSTTKIRFCLSKIPSVDGFFLLTCPFLPLAKASWRQAIKTPNRRGLISTLSAKPADLISKRSLGLMELRTILKMSSAHQMKKLSDAPKSKQSKIYLVLQALDR</sequence>
<evidence type="ECO:0000313" key="2">
    <source>
        <dbReference type="Proteomes" id="UP000237347"/>
    </source>
</evidence>
<dbReference type="EMBL" id="PKMF04000405">
    <property type="protein sequence ID" value="KAK7833524.1"/>
    <property type="molecule type" value="Genomic_DNA"/>
</dbReference>
<dbReference type="AlphaFoldDB" id="A0AAW0K2N6"/>
<evidence type="ECO:0000313" key="1">
    <source>
        <dbReference type="EMBL" id="KAK7833524.1"/>
    </source>
</evidence>
<name>A0AAW0K2N6_QUESU</name>
<dbReference type="PANTHER" id="PTHR33088">
    <property type="entry name" value="MUCIN-2"/>
    <property type="match status" value="1"/>
</dbReference>
<keyword evidence="2" id="KW-1185">Reference proteome</keyword>
<gene>
    <name evidence="1" type="ORF">CFP56_025588</name>
</gene>
<protein>
    <submittedName>
        <fullName evidence="1">Uncharacterized protein</fullName>
    </submittedName>
</protein>
<dbReference type="InterPro" id="IPR044659">
    <property type="entry name" value="PELPK1_2"/>
</dbReference>
<comment type="caution">
    <text evidence="1">The sequence shown here is derived from an EMBL/GenBank/DDBJ whole genome shotgun (WGS) entry which is preliminary data.</text>
</comment>
<proteinExistence type="predicted"/>
<accession>A0AAW0K2N6</accession>